<sequence>MDKIQLNSSSSSSTSSTSSSTLLSNDQINDLKQKCNHRHHHHNNSTIKIQNLLHHHQNHNNLNYLKQYHNSSLMTSVSIITNLLFWLFITTTIIISFVNANNNQIDKQSSSSINISSSSLLMKNRLLLADSLLAEQNLNDAIKKLTIVWDLVHNNDNNNNNNLNFSNNNFNNQFLNLSMISLSLQSSKLQQQEQKTVSHNRSRRSTLSKQNDDDNQMLSDDSSIYSGLSSTENITTSASTMMKNNKQQSKILRLNRNCTTCLNDEQTRQLRIESIKLNILNKLNMERAPNVSIRSLPKIPPINSMLNHLSQMMNDQSSSPSTLNDLNDSPKIMSKILDLNDYFGPINHQNDDNQDEQEFISAEKSIVFAQQKPPFDRIVDQELRSQYFKFPSNIYHQHVQKAFLWIYLKGSSQLKTSSRIVIYQVVRNKQTPLLMIKSKRISNSTTRKGGWIHLRMEKLLTKWFENPDTNFGIVIHAFDNNGQQLNVIHSDDVEQDSPLRPFMEISVDRKNPLQSSLRRKRTIGLNCEDKSSEIRCCRYPLTVDFEQFGWDWIIAPKRYQANYCSGECPFVLMNQYPHTHLIQQINLNAIGPCCSPRKMSSISMLYLDSDLNVIYGILPNMVVERCDGIPKILFFYIINLSFSNYHHH</sequence>
<feature type="region of interest" description="Disordered" evidence="7">
    <location>
        <begin position="191"/>
        <end position="225"/>
    </location>
</feature>
<evidence type="ECO:0000256" key="5">
    <source>
        <dbReference type="ARBA" id="ARBA00023157"/>
    </source>
</evidence>
<comment type="caution">
    <text evidence="10">The sequence shown here is derived from an EMBL/GenBank/DDBJ whole genome shotgun (WGS) entry which is preliminary data.</text>
</comment>
<reference evidence="10 11" key="2">
    <citation type="journal article" date="2022" name="Mol. Biol. Evol.">
        <title>Comparative Genomics Reveals Insights into the Divergent Evolution of Astigmatic Mites and Household Pest Adaptations.</title>
        <authorList>
            <person name="Xiong Q."/>
            <person name="Wan A.T."/>
            <person name="Liu X."/>
            <person name="Fung C.S."/>
            <person name="Xiao X."/>
            <person name="Malainual N."/>
            <person name="Hou J."/>
            <person name="Wang L."/>
            <person name="Wang M."/>
            <person name="Yang K.Y."/>
            <person name="Cui Y."/>
            <person name="Leung E.L."/>
            <person name="Nong W."/>
            <person name="Shin S.K."/>
            <person name="Au S.W."/>
            <person name="Jeong K.Y."/>
            <person name="Chew F.T."/>
            <person name="Hui J.H."/>
            <person name="Leung T.F."/>
            <person name="Tungtrongchitr A."/>
            <person name="Zhong N."/>
            <person name="Liu Z."/>
            <person name="Tsui S.K."/>
        </authorList>
    </citation>
    <scope>NUCLEOTIDE SEQUENCE [LARGE SCALE GENOMIC DNA]</scope>
    <source>
        <strain evidence="10">Derp</strain>
    </source>
</reference>
<dbReference type="InterPro" id="IPR001111">
    <property type="entry name" value="TGF-b_propeptide"/>
</dbReference>
<feature type="region of interest" description="Disordered" evidence="7">
    <location>
        <begin position="1"/>
        <end position="22"/>
    </location>
</feature>
<dbReference type="SMART" id="SM00204">
    <property type="entry name" value="TGFB"/>
    <property type="match status" value="1"/>
</dbReference>
<evidence type="ECO:0000313" key="10">
    <source>
        <dbReference type="EMBL" id="KAH9418556.1"/>
    </source>
</evidence>
<dbReference type="SUPFAM" id="SSF57501">
    <property type="entry name" value="Cystine-knot cytokines"/>
    <property type="match status" value="1"/>
</dbReference>
<dbReference type="CDD" id="cd13751">
    <property type="entry name" value="TGF_beta_GDF8_like"/>
    <property type="match status" value="1"/>
</dbReference>
<evidence type="ECO:0000256" key="2">
    <source>
        <dbReference type="ARBA" id="ARBA00006656"/>
    </source>
</evidence>
<dbReference type="PROSITE" id="PS00250">
    <property type="entry name" value="TGF_BETA_1"/>
    <property type="match status" value="1"/>
</dbReference>
<reference evidence="10 11" key="1">
    <citation type="journal article" date="2018" name="J. Allergy Clin. Immunol.">
        <title>High-quality assembly of Dermatophagoides pteronyssinus genome and transcriptome reveals a wide range of novel allergens.</title>
        <authorList>
            <person name="Liu X.Y."/>
            <person name="Yang K.Y."/>
            <person name="Wang M.Q."/>
            <person name="Kwok J.S."/>
            <person name="Zeng X."/>
            <person name="Yang Z."/>
            <person name="Xiao X.J."/>
            <person name="Lau C.P."/>
            <person name="Li Y."/>
            <person name="Huang Z.M."/>
            <person name="Ba J.G."/>
            <person name="Yim A.K."/>
            <person name="Ouyang C.Y."/>
            <person name="Ngai S.M."/>
            <person name="Chan T.F."/>
            <person name="Leung E.L."/>
            <person name="Liu L."/>
            <person name="Liu Z.G."/>
            <person name="Tsui S.K."/>
        </authorList>
    </citation>
    <scope>NUCLEOTIDE SEQUENCE [LARGE SCALE GENOMIC DNA]</scope>
    <source>
        <strain evidence="10">Derp</strain>
    </source>
</reference>
<evidence type="ECO:0000256" key="7">
    <source>
        <dbReference type="SAM" id="MobiDB-lite"/>
    </source>
</evidence>
<dbReference type="PANTHER" id="PTHR11848:SF262">
    <property type="entry name" value="LD29161P"/>
    <property type="match status" value="1"/>
</dbReference>
<dbReference type="InterPro" id="IPR015615">
    <property type="entry name" value="TGF-beta-rel"/>
</dbReference>
<dbReference type="InterPro" id="IPR001839">
    <property type="entry name" value="TGF-b_C"/>
</dbReference>
<dbReference type="PROSITE" id="PS51362">
    <property type="entry name" value="TGF_BETA_2"/>
    <property type="match status" value="1"/>
</dbReference>
<dbReference type="EMBL" id="NJHN03000062">
    <property type="protein sequence ID" value="KAH9418556.1"/>
    <property type="molecule type" value="Genomic_DNA"/>
</dbReference>
<evidence type="ECO:0000259" key="9">
    <source>
        <dbReference type="PROSITE" id="PS51362"/>
    </source>
</evidence>
<dbReference type="InterPro" id="IPR029034">
    <property type="entry name" value="Cystine-knot_cytokine"/>
</dbReference>
<evidence type="ECO:0000256" key="6">
    <source>
        <dbReference type="RuleBase" id="RU000354"/>
    </source>
</evidence>
<organism evidence="10 11">
    <name type="scientific">Dermatophagoides pteronyssinus</name>
    <name type="common">European house dust mite</name>
    <dbReference type="NCBI Taxonomy" id="6956"/>
    <lineage>
        <taxon>Eukaryota</taxon>
        <taxon>Metazoa</taxon>
        <taxon>Ecdysozoa</taxon>
        <taxon>Arthropoda</taxon>
        <taxon>Chelicerata</taxon>
        <taxon>Arachnida</taxon>
        <taxon>Acari</taxon>
        <taxon>Acariformes</taxon>
        <taxon>Sarcoptiformes</taxon>
        <taxon>Astigmata</taxon>
        <taxon>Psoroptidia</taxon>
        <taxon>Analgoidea</taxon>
        <taxon>Pyroglyphidae</taxon>
        <taxon>Dermatophagoidinae</taxon>
        <taxon>Dermatophagoides</taxon>
    </lineage>
</organism>
<dbReference type="Gene3D" id="2.60.120.970">
    <property type="match status" value="1"/>
</dbReference>
<dbReference type="Gene3D" id="2.10.90.10">
    <property type="entry name" value="Cystine-knot cytokines"/>
    <property type="match status" value="1"/>
</dbReference>
<accession>A0ABQ8J864</accession>
<feature type="transmembrane region" description="Helical" evidence="8">
    <location>
        <begin position="73"/>
        <end position="98"/>
    </location>
</feature>
<keyword evidence="4 6" id="KW-0339">Growth factor</keyword>
<gene>
    <name evidence="10" type="ORF">DERP_003881</name>
</gene>
<comment type="similarity">
    <text evidence="2 6">Belongs to the TGF-beta family.</text>
</comment>
<keyword evidence="8" id="KW-0812">Transmembrane</keyword>
<evidence type="ECO:0000256" key="1">
    <source>
        <dbReference type="ARBA" id="ARBA00004613"/>
    </source>
</evidence>
<evidence type="ECO:0000256" key="3">
    <source>
        <dbReference type="ARBA" id="ARBA00022525"/>
    </source>
</evidence>
<feature type="domain" description="TGF-beta family profile" evidence="9">
    <location>
        <begin position="518"/>
        <end position="629"/>
    </location>
</feature>
<evidence type="ECO:0000256" key="4">
    <source>
        <dbReference type="ARBA" id="ARBA00023030"/>
    </source>
</evidence>
<comment type="subcellular location">
    <subcellularLocation>
        <location evidence="1">Secreted</location>
    </subcellularLocation>
</comment>
<name>A0ABQ8J864_DERPT</name>
<keyword evidence="3" id="KW-0964">Secreted</keyword>
<feature type="compositionally biased region" description="Low complexity" evidence="7">
    <location>
        <begin position="8"/>
        <end position="22"/>
    </location>
</feature>
<evidence type="ECO:0000256" key="8">
    <source>
        <dbReference type="SAM" id="Phobius"/>
    </source>
</evidence>
<proteinExistence type="inferred from homology"/>
<dbReference type="Pfam" id="PF00688">
    <property type="entry name" value="TGFb_propeptide"/>
    <property type="match status" value="1"/>
</dbReference>
<keyword evidence="8" id="KW-1133">Transmembrane helix</keyword>
<dbReference type="Pfam" id="PF00019">
    <property type="entry name" value="TGF_beta"/>
    <property type="match status" value="1"/>
</dbReference>
<dbReference type="InterPro" id="IPR017948">
    <property type="entry name" value="TGFb_CS"/>
</dbReference>
<dbReference type="PANTHER" id="PTHR11848">
    <property type="entry name" value="TGF-BETA FAMILY"/>
    <property type="match status" value="1"/>
</dbReference>
<dbReference type="Proteomes" id="UP000887458">
    <property type="component" value="Unassembled WGS sequence"/>
</dbReference>
<keyword evidence="11" id="KW-1185">Reference proteome</keyword>
<keyword evidence="8" id="KW-0472">Membrane</keyword>
<evidence type="ECO:0000313" key="11">
    <source>
        <dbReference type="Proteomes" id="UP000887458"/>
    </source>
</evidence>
<protein>
    <recommendedName>
        <fullName evidence="9">TGF-beta family profile domain-containing protein</fullName>
    </recommendedName>
</protein>
<keyword evidence="5" id="KW-1015">Disulfide bond</keyword>